<evidence type="ECO:0000313" key="2">
    <source>
        <dbReference type="Proteomes" id="UP000076837"/>
    </source>
</evidence>
<dbReference type="InterPro" id="IPR003779">
    <property type="entry name" value="CMD-like"/>
</dbReference>
<dbReference type="PANTHER" id="PTHR34846:SF9">
    <property type="entry name" value="4-CARBOXYMUCONOLACTONE DECARBOXYLASE FAMILY PROTEIN (AFU_ORTHOLOGUE AFUA_1G03690)"/>
    <property type="match status" value="1"/>
</dbReference>
<keyword evidence="2" id="KW-1185">Reference proteome</keyword>
<sequence length="193" mass="21213">MRLPYIPNPPEFTDEADKAALERIKQRRGEKGLIALDLTLLHSPLVADGWNSFLGAIRTKTSLPTSVRETAIARVAVLNKAWYEWEAHSPILRAAEGISTEHVDAVLQSPPRQVNEGIHDAAHASVLSYTDAMTLDVSVPDEVFATLKKHFSEQEVVEITATVAAYNCVSRFLVALDVGETNGQKGPEKEWGL</sequence>
<dbReference type="OrthoDB" id="2135488at2759"/>
<dbReference type="Proteomes" id="UP000076837">
    <property type="component" value="Unassembled WGS sequence"/>
</dbReference>
<comment type="caution">
    <text evidence="1">The sequence shown here is derived from an EMBL/GenBank/DDBJ whole genome shotgun (WGS) entry which is preliminary data.</text>
</comment>
<reference evidence="1 2" key="1">
    <citation type="journal article" date="2016" name="Sci. Rep.">
        <title>Draft genome sequencing and secretome analysis of fungal phytopathogen Ascochyta rabiei provides insight into the necrotrophic effector repertoire.</title>
        <authorList>
            <person name="Verma S."/>
            <person name="Gazara R.K."/>
            <person name="Nizam S."/>
            <person name="Parween S."/>
            <person name="Chattopadhyay D."/>
            <person name="Verma P.K."/>
        </authorList>
    </citation>
    <scope>NUCLEOTIDE SEQUENCE [LARGE SCALE GENOMIC DNA]</scope>
    <source>
        <strain evidence="1 2">ArDII</strain>
    </source>
</reference>
<dbReference type="AlphaFoldDB" id="A0A163JRU5"/>
<protein>
    <submittedName>
        <fullName evidence="1">Peroxiredoxin</fullName>
    </submittedName>
</protein>
<organism evidence="1 2">
    <name type="scientific">Didymella rabiei</name>
    <name type="common">Chickpea ascochyta blight fungus</name>
    <name type="synonym">Mycosphaerella rabiei</name>
    <dbReference type="NCBI Taxonomy" id="5454"/>
    <lineage>
        <taxon>Eukaryota</taxon>
        <taxon>Fungi</taxon>
        <taxon>Dikarya</taxon>
        <taxon>Ascomycota</taxon>
        <taxon>Pezizomycotina</taxon>
        <taxon>Dothideomycetes</taxon>
        <taxon>Pleosporomycetidae</taxon>
        <taxon>Pleosporales</taxon>
        <taxon>Pleosporineae</taxon>
        <taxon>Didymellaceae</taxon>
        <taxon>Ascochyta</taxon>
    </lineage>
</organism>
<gene>
    <name evidence="1" type="ORF">ST47_g2380</name>
</gene>
<dbReference type="Pfam" id="PF02627">
    <property type="entry name" value="CMD"/>
    <property type="match status" value="1"/>
</dbReference>
<accession>A0A163JRU5</accession>
<evidence type="ECO:0000313" key="1">
    <source>
        <dbReference type="EMBL" id="KZM26546.1"/>
    </source>
</evidence>
<dbReference type="Gene3D" id="1.20.1290.10">
    <property type="entry name" value="AhpD-like"/>
    <property type="match status" value="1"/>
</dbReference>
<dbReference type="EMBL" id="JYNV01000103">
    <property type="protein sequence ID" value="KZM26546.1"/>
    <property type="molecule type" value="Genomic_DNA"/>
</dbReference>
<dbReference type="InterPro" id="IPR029032">
    <property type="entry name" value="AhpD-like"/>
</dbReference>
<dbReference type="PANTHER" id="PTHR34846">
    <property type="entry name" value="4-CARBOXYMUCONOLACTONE DECARBOXYLASE FAMILY PROTEIN (AFU_ORTHOLOGUE AFUA_6G11590)"/>
    <property type="match status" value="1"/>
</dbReference>
<dbReference type="SUPFAM" id="SSF69118">
    <property type="entry name" value="AhpD-like"/>
    <property type="match status" value="1"/>
</dbReference>
<name>A0A163JRU5_DIDRA</name>
<proteinExistence type="predicted"/>
<dbReference type="GO" id="GO:0051920">
    <property type="term" value="F:peroxiredoxin activity"/>
    <property type="evidence" value="ECO:0007669"/>
    <property type="project" value="InterPro"/>
</dbReference>